<evidence type="ECO:0000313" key="2">
    <source>
        <dbReference type="Proteomes" id="UP000638353"/>
    </source>
</evidence>
<organism evidence="1 2">
    <name type="scientific">Streptomyces finlayi</name>
    <dbReference type="NCBI Taxonomy" id="67296"/>
    <lineage>
        <taxon>Bacteria</taxon>
        <taxon>Bacillati</taxon>
        <taxon>Actinomycetota</taxon>
        <taxon>Actinomycetes</taxon>
        <taxon>Kitasatosporales</taxon>
        <taxon>Streptomycetaceae</taxon>
        <taxon>Streptomyces</taxon>
    </lineage>
</organism>
<dbReference type="Pfam" id="PF03237">
    <property type="entry name" value="Terminase_6N"/>
    <property type="match status" value="1"/>
</dbReference>
<evidence type="ECO:0000313" key="1">
    <source>
        <dbReference type="EMBL" id="GHD03419.1"/>
    </source>
</evidence>
<dbReference type="EMBL" id="BMVC01000010">
    <property type="protein sequence ID" value="GHD03419.1"/>
    <property type="molecule type" value="Genomic_DNA"/>
</dbReference>
<reference evidence="1" key="1">
    <citation type="journal article" date="2014" name="Int. J. Syst. Evol. Microbiol.">
        <title>Complete genome sequence of Corynebacterium casei LMG S-19264T (=DSM 44701T), isolated from a smear-ripened cheese.</title>
        <authorList>
            <consortium name="US DOE Joint Genome Institute (JGI-PGF)"/>
            <person name="Walter F."/>
            <person name="Albersmeier A."/>
            <person name="Kalinowski J."/>
            <person name="Ruckert C."/>
        </authorList>
    </citation>
    <scope>NUCLEOTIDE SEQUENCE</scope>
    <source>
        <strain evidence="1">JCM 4637</strain>
    </source>
</reference>
<reference evidence="1" key="2">
    <citation type="submission" date="2020-09" db="EMBL/GenBank/DDBJ databases">
        <authorList>
            <person name="Sun Q."/>
            <person name="Ohkuma M."/>
        </authorList>
    </citation>
    <scope>NUCLEOTIDE SEQUENCE</scope>
    <source>
        <strain evidence="1">JCM 4637</strain>
    </source>
</reference>
<dbReference type="InterPro" id="IPR027417">
    <property type="entry name" value="P-loop_NTPase"/>
</dbReference>
<dbReference type="Proteomes" id="UP000638353">
    <property type="component" value="Unassembled WGS sequence"/>
</dbReference>
<sequence length="446" mass="47607">MPWQRQVADTALEVDPATGLLRHRLVLVTVPRQSGKTALLRALFAHRCLSVRDASCWLTAQTRNDARDVWMECAKRVDRSVIAPLATIRRTNGSESVSWRTGSEFRIFAPSEDGLHGKSTDLVGVDEVWAFSTEQGATLTQAIVPTQATKPAAQIWLVSTAGTARSGWLRSLVDQCREALRTGAPSPAAFFEWSIPEDTADLDDLDVYAAHHPALGHTISMSALEQARAAMGVSEFARAYGNYWTTSTTFAINPALWDRAQTIEKFAPRSPVSFAVEVAADRSGGVIVSAGRLASGVAAVEVVEHRGGVGWIAPRLLELVQRHRPVSVVIDPHGPARTVHAALSAQRRTNVPLLDFTAGDLVAAHAEALDGLADGTLRVRPDRAGRMNAALAAATTRTVREQEVLSRTHAGDGSSPAALIAAELALYGLAHPAPAAPAPHLVVAGT</sequence>
<proteinExistence type="predicted"/>
<comment type="caution">
    <text evidence="1">The sequence shown here is derived from an EMBL/GenBank/DDBJ whole genome shotgun (WGS) entry which is preliminary data.</text>
</comment>
<accession>A0A918X1M7</accession>
<gene>
    <name evidence="1" type="ORF">GCM10010334_51150</name>
</gene>
<protein>
    <recommendedName>
        <fullName evidence="3">Terminase</fullName>
    </recommendedName>
</protein>
<evidence type="ECO:0008006" key="3">
    <source>
        <dbReference type="Google" id="ProtNLM"/>
    </source>
</evidence>
<name>A0A918X1M7_9ACTN</name>
<dbReference type="Gene3D" id="3.40.50.300">
    <property type="entry name" value="P-loop containing nucleotide triphosphate hydrolases"/>
    <property type="match status" value="1"/>
</dbReference>
<dbReference type="AlphaFoldDB" id="A0A918X1M7"/>